<reference evidence="2" key="1">
    <citation type="submission" date="2014-08" db="EMBL/GenBank/DDBJ databases">
        <authorList>
            <person name="Sharma Rahul"/>
            <person name="Thines Marco"/>
        </authorList>
    </citation>
    <scope>NUCLEOTIDE SEQUENCE</scope>
</reference>
<organism evidence="2">
    <name type="scientific">Phaffia rhodozyma</name>
    <name type="common">Yeast</name>
    <name type="synonym">Xanthophyllomyces dendrorhous</name>
    <dbReference type="NCBI Taxonomy" id="264483"/>
    <lineage>
        <taxon>Eukaryota</taxon>
        <taxon>Fungi</taxon>
        <taxon>Dikarya</taxon>
        <taxon>Basidiomycota</taxon>
        <taxon>Agaricomycotina</taxon>
        <taxon>Tremellomycetes</taxon>
        <taxon>Cystofilobasidiales</taxon>
        <taxon>Mrakiaceae</taxon>
        <taxon>Phaffia</taxon>
    </lineage>
</organism>
<name>A0A0F7SJS6_PHARH</name>
<dbReference type="EMBL" id="LN483249">
    <property type="protein sequence ID" value="CDZ97933.1"/>
    <property type="molecule type" value="Genomic_DNA"/>
</dbReference>
<proteinExistence type="predicted"/>
<sequence length="106" mass="11889">MDMIGRAFLPFSSLLLTFPPSSIVLSLVFLSLDLNHLEISLYICFFFLVRSSFLPSPPPPFHPSVAIKGFVSVFVPFLYFFPKSSSTHVLFYFFLDISSSSIIAIA</sequence>
<keyword evidence="1" id="KW-0472">Membrane</keyword>
<accession>A0A0F7SJS6</accession>
<protein>
    <submittedName>
        <fullName evidence="2">Uncharacterized protein</fullName>
    </submittedName>
</protein>
<evidence type="ECO:0000256" key="1">
    <source>
        <dbReference type="SAM" id="Phobius"/>
    </source>
</evidence>
<feature type="transmembrane region" description="Helical" evidence="1">
    <location>
        <begin position="88"/>
        <end position="105"/>
    </location>
</feature>
<keyword evidence="1" id="KW-1133">Transmembrane helix</keyword>
<keyword evidence="1" id="KW-0812">Transmembrane</keyword>
<evidence type="ECO:0000313" key="2">
    <source>
        <dbReference type="EMBL" id="CDZ97933.1"/>
    </source>
</evidence>
<dbReference type="AlphaFoldDB" id="A0A0F7SJS6"/>
<feature type="transmembrane region" description="Helical" evidence="1">
    <location>
        <begin position="65"/>
        <end position="82"/>
    </location>
</feature>